<reference evidence="3" key="1">
    <citation type="submission" date="2016-06" db="UniProtKB">
        <authorList>
            <consortium name="WormBaseParasite"/>
        </authorList>
    </citation>
    <scope>IDENTIFICATION</scope>
</reference>
<sequence length="144" mass="16691">MEISPWVLARHYKDTLKTSLKKLKINPATWEDLARNQVAWRRTVKTGAAIYEANRIATAKTKRAARKSPAPQTNTANALPTCPRHQSKFRARISLVGHLRTEYKNNQTIPTLLRNPLPHPWHQFHFSQHHRDQIPILITCLLHQ</sequence>
<dbReference type="Proteomes" id="UP000275846">
    <property type="component" value="Unassembled WGS sequence"/>
</dbReference>
<protein>
    <submittedName>
        <fullName evidence="3">Regulatory protein zeste</fullName>
    </submittedName>
</protein>
<dbReference type="WBParaSite" id="SSLN_0001805501-mRNA-1">
    <property type="protein sequence ID" value="SSLN_0001805501-mRNA-1"/>
    <property type="gene ID" value="SSLN_0001805501"/>
</dbReference>
<organism evidence="3">
    <name type="scientific">Schistocephalus solidus</name>
    <name type="common">Tapeworm</name>
    <dbReference type="NCBI Taxonomy" id="70667"/>
    <lineage>
        <taxon>Eukaryota</taxon>
        <taxon>Metazoa</taxon>
        <taxon>Spiralia</taxon>
        <taxon>Lophotrochozoa</taxon>
        <taxon>Platyhelminthes</taxon>
        <taxon>Cestoda</taxon>
        <taxon>Eucestoda</taxon>
        <taxon>Diphyllobothriidea</taxon>
        <taxon>Diphyllobothriidae</taxon>
        <taxon>Schistocephalus</taxon>
    </lineage>
</organism>
<accession>A0A183TLP6</accession>
<dbReference type="EMBL" id="UYSU01042448">
    <property type="protein sequence ID" value="VDM03780.1"/>
    <property type="molecule type" value="Genomic_DNA"/>
</dbReference>
<name>A0A183TLP6_SCHSO</name>
<reference evidence="1 2" key="2">
    <citation type="submission" date="2018-11" db="EMBL/GenBank/DDBJ databases">
        <authorList>
            <consortium name="Pathogen Informatics"/>
        </authorList>
    </citation>
    <scope>NUCLEOTIDE SEQUENCE [LARGE SCALE GENOMIC DNA]</scope>
    <source>
        <strain evidence="1 2">NST_G2</strain>
    </source>
</reference>
<proteinExistence type="predicted"/>
<keyword evidence="2" id="KW-1185">Reference proteome</keyword>
<dbReference type="AlphaFoldDB" id="A0A183TLP6"/>
<dbReference type="OrthoDB" id="6309781at2759"/>
<evidence type="ECO:0000313" key="3">
    <source>
        <dbReference type="WBParaSite" id="SSLN_0001805501-mRNA-1"/>
    </source>
</evidence>
<gene>
    <name evidence="1" type="ORF">SSLN_LOCUS17394</name>
</gene>
<evidence type="ECO:0000313" key="1">
    <source>
        <dbReference type="EMBL" id="VDM03780.1"/>
    </source>
</evidence>
<evidence type="ECO:0000313" key="2">
    <source>
        <dbReference type="Proteomes" id="UP000275846"/>
    </source>
</evidence>